<feature type="coiled-coil region" evidence="1">
    <location>
        <begin position="60"/>
        <end position="202"/>
    </location>
</feature>
<dbReference type="EMBL" id="JAERUA010000007">
    <property type="protein sequence ID" value="KAI1897906.1"/>
    <property type="molecule type" value="Genomic_DNA"/>
</dbReference>
<evidence type="ECO:0000256" key="2">
    <source>
        <dbReference type="SAM" id="MobiDB-lite"/>
    </source>
</evidence>
<dbReference type="InterPro" id="IPR033373">
    <property type="entry name" value="SKAP"/>
</dbReference>
<keyword evidence="1" id="KW-0175">Coiled coil</keyword>
<organism evidence="3 4">
    <name type="scientific">Albula goreensis</name>
    <dbReference type="NCBI Taxonomy" id="1534307"/>
    <lineage>
        <taxon>Eukaryota</taxon>
        <taxon>Metazoa</taxon>
        <taxon>Chordata</taxon>
        <taxon>Craniata</taxon>
        <taxon>Vertebrata</taxon>
        <taxon>Euteleostomi</taxon>
        <taxon>Actinopterygii</taxon>
        <taxon>Neopterygii</taxon>
        <taxon>Teleostei</taxon>
        <taxon>Albuliformes</taxon>
        <taxon>Albulidae</taxon>
        <taxon>Albula</taxon>
    </lineage>
</organism>
<dbReference type="SUPFAM" id="SSF90257">
    <property type="entry name" value="Myosin rod fragments"/>
    <property type="match status" value="1"/>
</dbReference>
<dbReference type="GO" id="GO:0007051">
    <property type="term" value="P:spindle organization"/>
    <property type="evidence" value="ECO:0007669"/>
    <property type="project" value="InterPro"/>
</dbReference>
<reference evidence="3" key="1">
    <citation type="submission" date="2021-01" db="EMBL/GenBank/DDBJ databases">
        <authorList>
            <person name="Zahm M."/>
            <person name="Roques C."/>
            <person name="Cabau C."/>
            <person name="Klopp C."/>
            <person name="Donnadieu C."/>
            <person name="Jouanno E."/>
            <person name="Lampietro C."/>
            <person name="Louis A."/>
            <person name="Herpin A."/>
            <person name="Echchiki A."/>
            <person name="Berthelot C."/>
            <person name="Parey E."/>
            <person name="Roest-Crollius H."/>
            <person name="Braasch I."/>
            <person name="Postlethwait J."/>
            <person name="Bobe J."/>
            <person name="Montfort J."/>
            <person name="Bouchez O."/>
            <person name="Begum T."/>
            <person name="Mejri S."/>
            <person name="Adams A."/>
            <person name="Chen W.-J."/>
            <person name="Guiguen Y."/>
        </authorList>
    </citation>
    <scope>NUCLEOTIDE SEQUENCE</scope>
    <source>
        <tissue evidence="3">Blood</tissue>
    </source>
</reference>
<dbReference type="GO" id="GO:0035371">
    <property type="term" value="C:microtubule plus-end"/>
    <property type="evidence" value="ECO:0007669"/>
    <property type="project" value="TreeGrafter"/>
</dbReference>
<keyword evidence="4" id="KW-1185">Reference proteome</keyword>
<dbReference type="GO" id="GO:0034451">
    <property type="term" value="C:centriolar satellite"/>
    <property type="evidence" value="ECO:0007669"/>
    <property type="project" value="TreeGrafter"/>
</dbReference>
<dbReference type="GO" id="GO:0051988">
    <property type="term" value="P:regulation of attachment of spindle microtubules to kinetochore"/>
    <property type="evidence" value="ECO:0007669"/>
    <property type="project" value="InterPro"/>
</dbReference>
<proteinExistence type="predicted"/>
<dbReference type="PANTHER" id="PTHR31940">
    <property type="entry name" value="SMALL KINETOCHORE-ASSOCIATED PROTEIN"/>
    <property type="match status" value="1"/>
</dbReference>
<protein>
    <submittedName>
        <fullName evidence="3">Uncharacterized protein</fullName>
    </submittedName>
</protein>
<evidence type="ECO:0000313" key="3">
    <source>
        <dbReference type="EMBL" id="KAI1897906.1"/>
    </source>
</evidence>
<dbReference type="GO" id="GO:0000070">
    <property type="term" value="P:mitotic sister chromatid segregation"/>
    <property type="evidence" value="ECO:0007669"/>
    <property type="project" value="TreeGrafter"/>
</dbReference>
<feature type="region of interest" description="Disordered" evidence="2">
    <location>
        <begin position="18"/>
        <end position="53"/>
    </location>
</feature>
<name>A0A8T3DPK2_9TELE</name>
<dbReference type="OrthoDB" id="9940269at2759"/>
<evidence type="ECO:0000256" key="1">
    <source>
        <dbReference type="SAM" id="Coils"/>
    </source>
</evidence>
<evidence type="ECO:0000313" key="4">
    <source>
        <dbReference type="Proteomes" id="UP000829720"/>
    </source>
</evidence>
<dbReference type="PANTHER" id="PTHR31940:SF2">
    <property type="entry name" value="SMALL KINETOCHORE-ASSOCIATED PROTEIN"/>
    <property type="match status" value="1"/>
</dbReference>
<dbReference type="Proteomes" id="UP000829720">
    <property type="component" value="Unassembled WGS sequence"/>
</dbReference>
<dbReference type="GO" id="GO:0072686">
    <property type="term" value="C:mitotic spindle"/>
    <property type="evidence" value="ECO:0007669"/>
    <property type="project" value="TreeGrafter"/>
</dbReference>
<gene>
    <name evidence="3" type="ORF">AGOR_G00088110</name>
</gene>
<dbReference type="AlphaFoldDB" id="A0A8T3DPK2"/>
<dbReference type="GO" id="GO:0000776">
    <property type="term" value="C:kinetochore"/>
    <property type="evidence" value="ECO:0007669"/>
    <property type="project" value="InterPro"/>
</dbReference>
<sequence length="207" mass="24451">MKRTKFEFKENTVPSQFNFATKTDPADMHKPQNNVPRKKVPSKVYKGPSARVETELRDQNRLLEACKDDLQKKLSQSEEKVDQLEQQYIDLQGEHNEIQKQLENCLHLLVAGNIDLVEGEKIAEATQQKEEERKDIQNVSQELLEELQKFGQKASEHRTQVQEVHERMRNLREKRKQHLEEREEFSLELEEMEKALESAEQLILEEM</sequence>
<comment type="caution">
    <text evidence="3">The sequence shown here is derived from an EMBL/GenBank/DDBJ whole genome shotgun (WGS) entry which is preliminary data.</text>
</comment>
<accession>A0A8T3DPK2</accession>